<dbReference type="Gene3D" id="1.20.120.160">
    <property type="entry name" value="HPT domain"/>
    <property type="match status" value="1"/>
</dbReference>
<dbReference type="InterPro" id="IPR037006">
    <property type="entry name" value="CheA-like_homodim_sf"/>
</dbReference>
<protein>
    <recommendedName>
        <fullName evidence="3">Chemotaxis protein CheA</fullName>
        <ecNumber evidence="2">2.7.13.3</ecNumber>
    </recommendedName>
</protein>
<evidence type="ECO:0000259" key="11">
    <source>
        <dbReference type="PROSITE" id="PS50851"/>
    </source>
</evidence>
<reference evidence="13" key="1">
    <citation type="submission" date="2022-05" db="EMBL/GenBank/DDBJ databases">
        <authorList>
            <person name="Pankratov T."/>
        </authorList>
    </citation>
    <scope>NUCLEOTIDE SEQUENCE</scope>
    <source>
        <strain evidence="13">BP6-180914</strain>
    </source>
</reference>
<dbReference type="GO" id="GO:0006935">
    <property type="term" value="P:chemotaxis"/>
    <property type="evidence" value="ECO:0007669"/>
    <property type="project" value="InterPro"/>
</dbReference>
<feature type="modified residue" description="Phosphohistidine" evidence="9">
    <location>
        <position position="44"/>
    </location>
</feature>
<dbReference type="Pfam" id="PF02518">
    <property type="entry name" value="HATPase_c"/>
    <property type="match status" value="1"/>
</dbReference>
<dbReference type="InterPro" id="IPR005467">
    <property type="entry name" value="His_kinase_dom"/>
</dbReference>
<dbReference type="InterPro" id="IPR008207">
    <property type="entry name" value="Sig_transdc_His_kin_Hpt_dom"/>
</dbReference>
<evidence type="ECO:0000259" key="10">
    <source>
        <dbReference type="PROSITE" id="PS50109"/>
    </source>
</evidence>
<dbReference type="GO" id="GO:0000155">
    <property type="term" value="F:phosphorelay sensor kinase activity"/>
    <property type="evidence" value="ECO:0007669"/>
    <property type="project" value="InterPro"/>
</dbReference>
<dbReference type="InterPro" id="IPR051315">
    <property type="entry name" value="Bact_Chemotaxis_CheA"/>
</dbReference>
<organism evidence="13 14">
    <name type="scientific">Lichenifustis flavocetrariae</name>
    <dbReference type="NCBI Taxonomy" id="2949735"/>
    <lineage>
        <taxon>Bacteria</taxon>
        <taxon>Pseudomonadati</taxon>
        <taxon>Pseudomonadota</taxon>
        <taxon>Alphaproteobacteria</taxon>
        <taxon>Hyphomicrobiales</taxon>
        <taxon>Lichenihabitantaceae</taxon>
        <taxon>Lichenifustis</taxon>
    </lineage>
</organism>
<feature type="domain" description="Histidine kinase" evidence="10">
    <location>
        <begin position="528"/>
        <end position="739"/>
    </location>
</feature>
<dbReference type="InterPro" id="IPR036641">
    <property type="entry name" value="HPT_dom_sf"/>
</dbReference>
<dbReference type="SUPFAM" id="SSF47384">
    <property type="entry name" value="Homodimeric domain of signal transducing histidine kinase"/>
    <property type="match status" value="1"/>
</dbReference>
<dbReference type="InterPro" id="IPR036097">
    <property type="entry name" value="HisK_dim/P_sf"/>
</dbReference>
<evidence type="ECO:0000256" key="8">
    <source>
        <dbReference type="ARBA" id="ARBA00035100"/>
    </source>
</evidence>
<dbReference type="AlphaFoldDB" id="A0AA41Z2L1"/>
<feature type="domain" description="CheW-like" evidence="11">
    <location>
        <begin position="741"/>
        <end position="871"/>
    </location>
</feature>
<dbReference type="PANTHER" id="PTHR43395:SF1">
    <property type="entry name" value="CHEMOTAXIS PROTEIN CHEA"/>
    <property type="match status" value="1"/>
</dbReference>
<accession>A0AA41Z2L1</accession>
<dbReference type="SMART" id="SM00073">
    <property type="entry name" value="HPT"/>
    <property type="match status" value="1"/>
</dbReference>
<dbReference type="SMART" id="SM01231">
    <property type="entry name" value="H-kinase_dim"/>
    <property type="match status" value="1"/>
</dbReference>
<evidence type="ECO:0000256" key="6">
    <source>
        <dbReference type="ARBA" id="ARBA00022777"/>
    </source>
</evidence>
<dbReference type="CDD" id="cd00088">
    <property type="entry name" value="HPT"/>
    <property type="match status" value="1"/>
</dbReference>
<dbReference type="RefSeq" id="WP_282589446.1">
    <property type="nucleotide sequence ID" value="NZ_JAMOIM010000090.1"/>
</dbReference>
<dbReference type="InterPro" id="IPR002545">
    <property type="entry name" value="CheW-lke_dom"/>
</dbReference>
<dbReference type="SUPFAM" id="SSF50341">
    <property type="entry name" value="CheW-like"/>
    <property type="match status" value="1"/>
</dbReference>
<dbReference type="InterPro" id="IPR036061">
    <property type="entry name" value="CheW-like_dom_sf"/>
</dbReference>
<dbReference type="PROSITE" id="PS50109">
    <property type="entry name" value="HIS_KIN"/>
    <property type="match status" value="1"/>
</dbReference>
<dbReference type="Proteomes" id="UP001165667">
    <property type="component" value="Unassembled WGS sequence"/>
</dbReference>
<evidence type="ECO:0000259" key="12">
    <source>
        <dbReference type="PROSITE" id="PS50894"/>
    </source>
</evidence>
<sequence length="871" mass="94420">MNPLLAQFIPEARDLLEQAGNGMLALERDATSQSVINDVFRAVHTLKGSSGLFDVGPLTRLVHAAEDLLGEVRTGEITLTSDIVDRLLDSLDLVGRWIDSLETREALPSDAEATMTERVKVLRSWLADLPAASLDGAPVPAVAAVTEVPDWLDQFPEADRMTAFRGLSRPRLLAWSFEPDEDCFFRGDDPVAMLRHAQGILALRVGPRAPFPAFDSMDPLACLLRFEVLSDTTRAELDEHMRYVIERVDIREIAGADLARPTGKAAGGPVFGDFGKVARQHLTAGDRTALDRAVATLLTMVAPASFQASALRWAQVHLSCHGLERQEDLNRLIAAIETGVLPLRGEQPTATSAAAASTPLPIAADIALRDTARMIAAEQIKVLKTPIDPALVQGRLEAVGTVLKNLADALCDTAVSAELPAAVAVFRQTGELAPLQALVETLGVQRTEPAPAGRSVPSAVEPMPASAKPLTAVEEHGDVKTLPRVLRVDQSKIDAIMNLVAELIVAKNGLSYLATRAEQVHGSRAVAREIKDQFAVIDRITQGLQVGVMAVRMMPVSQVFQRFPRLVRDISRKLGKKIELVIEGEDTEADKNVLESLADPLIHMVRNSLDHGIETPNEREAAGKPEQGVLKIVARQENDFVVIEVSDDGKGIDPQRVKERALKLGLISADRAEQMNDVEATNLVFDAGFSTKEEVSDLSGRGVGMDVVRSAVIKAGGEVSLHSTLGVGTSVTVRLPLTMAVTRIVTIECRGRIFGIPMDHVVETVRIKRENIHRIKAMETFVLRDTIIPIARLARALRLPDLAESQRDEEAVMVVKVGRERVGMVVDGFRERLEVIVKPLEGVLEGLPGFSGTALLGNGQVLLVLDLQEML</sequence>
<keyword evidence="7" id="KW-0902">Two-component regulatory system</keyword>
<evidence type="ECO:0000256" key="2">
    <source>
        <dbReference type="ARBA" id="ARBA00012438"/>
    </source>
</evidence>
<keyword evidence="5" id="KW-0808">Transferase</keyword>
<dbReference type="SMART" id="SM00260">
    <property type="entry name" value="CheW"/>
    <property type="match status" value="1"/>
</dbReference>
<dbReference type="InterPro" id="IPR004358">
    <property type="entry name" value="Sig_transdc_His_kin-like_C"/>
</dbReference>
<keyword evidence="6" id="KW-0418">Kinase</keyword>
<dbReference type="PANTHER" id="PTHR43395">
    <property type="entry name" value="SENSOR HISTIDINE KINASE CHEA"/>
    <property type="match status" value="1"/>
</dbReference>
<dbReference type="Pfam" id="PF02895">
    <property type="entry name" value="H-kinase_dim"/>
    <property type="match status" value="1"/>
</dbReference>
<dbReference type="SUPFAM" id="SSF47226">
    <property type="entry name" value="Histidine-containing phosphotransfer domain, HPT domain"/>
    <property type="match status" value="1"/>
</dbReference>
<dbReference type="InterPro" id="IPR004105">
    <property type="entry name" value="CheA-like_dim"/>
</dbReference>
<dbReference type="GO" id="GO:0005737">
    <property type="term" value="C:cytoplasm"/>
    <property type="evidence" value="ECO:0007669"/>
    <property type="project" value="InterPro"/>
</dbReference>
<dbReference type="SMART" id="SM00387">
    <property type="entry name" value="HATPase_c"/>
    <property type="match status" value="1"/>
</dbReference>
<gene>
    <name evidence="13" type="ORF">M8523_35025</name>
</gene>
<evidence type="ECO:0000256" key="4">
    <source>
        <dbReference type="ARBA" id="ARBA00022553"/>
    </source>
</evidence>
<comment type="caution">
    <text evidence="13">The sequence shown here is derived from an EMBL/GenBank/DDBJ whole genome shotgun (WGS) entry which is preliminary data.</text>
</comment>
<name>A0AA41Z2L1_9HYPH</name>
<evidence type="ECO:0000256" key="9">
    <source>
        <dbReference type="PROSITE-ProRule" id="PRU00110"/>
    </source>
</evidence>
<dbReference type="InterPro" id="IPR036890">
    <property type="entry name" value="HATPase_C_sf"/>
</dbReference>
<dbReference type="PRINTS" id="PR00344">
    <property type="entry name" value="BCTRLSENSOR"/>
</dbReference>
<dbReference type="Gene3D" id="3.30.565.10">
    <property type="entry name" value="Histidine kinase-like ATPase, C-terminal domain"/>
    <property type="match status" value="1"/>
</dbReference>
<comment type="catalytic activity">
    <reaction evidence="1">
        <text>ATP + protein L-histidine = ADP + protein N-phospho-L-histidine.</text>
        <dbReference type="EC" id="2.7.13.3"/>
    </reaction>
</comment>
<evidence type="ECO:0000313" key="14">
    <source>
        <dbReference type="Proteomes" id="UP001165667"/>
    </source>
</evidence>
<keyword evidence="4 9" id="KW-0597">Phosphoprotein</keyword>
<dbReference type="EC" id="2.7.13.3" evidence="2"/>
<dbReference type="Gene3D" id="2.30.30.40">
    <property type="entry name" value="SH3 Domains"/>
    <property type="match status" value="1"/>
</dbReference>
<evidence type="ECO:0000256" key="1">
    <source>
        <dbReference type="ARBA" id="ARBA00000085"/>
    </source>
</evidence>
<dbReference type="InterPro" id="IPR003594">
    <property type="entry name" value="HATPase_dom"/>
</dbReference>
<dbReference type="Gene3D" id="1.10.287.560">
    <property type="entry name" value="Histidine kinase CheA-like, homodimeric domain"/>
    <property type="match status" value="1"/>
</dbReference>
<dbReference type="SUPFAM" id="SSF55874">
    <property type="entry name" value="ATPase domain of HSP90 chaperone/DNA topoisomerase II/histidine kinase"/>
    <property type="match status" value="1"/>
</dbReference>
<feature type="domain" description="HPt" evidence="12">
    <location>
        <begin position="1"/>
        <end position="101"/>
    </location>
</feature>
<proteinExistence type="predicted"/>
<dbReference type="EMBL" id="JAMOIM010000090">
    <property type="protein sequence ID" value="MCW6513071.1"/>
    <property type="molecule type" value="Genomic_DNA"/>
</dbReference>
<evidence type="ECO:0000256" key="7">
    <source>
        <dbReference type="ARBA" id="ARBA00023012"/>
    </source>
</evidence>
<dbReference type="Pfam" id="PF01627">
    <property type="entry name" value="Hpt"/>
    <property type="match status" value="1"/>
</dbReference>
<evidence type="ECO:0000313" key="13">
    <source>
        <dbReference type="EMBL" id="MCW6513071.1"/>
    </source>
</evidence>
<dbReference type="PROSITE" id="PS50851">
    <property type="entry name" value="CHEW"/>
    <property type="match status" value="1"/>
</dbReference>
<comment type="function">
    <text evidence="8">Involved in the transmission of sensory signals from the chemoreceptors to the flagellar motors. CheA is autophosphorylated; it can transfer its phosphate group to either CheB or CheY.</text>
</comment>
<evidence type="ECO:0000256" key="3">
    <source>
        <dbReference type="ARBA" id="ARBA00021495"/>
    </source>
</evidence>
<dbReference type="Pfam" id="PF01584">
    <property type="entry name" value="CheW"/>
    <property type="match status" value="1"/>
</dbReference>
<keyword evidence="14" id="KW-1185">Reference proteome</keyword>
<dbReference type="CDD" id="cd16916">
    <property type="entry name" value="HATPase_CheA-like"/>
    <property type="match status" value="1"/>
</dbReference>
<dbReference type="FunFam" id="3.30.565.10:FF:000016">
    <property type="entry name" value="Chemotaxis protein CheA, putative"/>
    <property type="match status" value="1"/>
</dbReference>
<dbReference type="PROSITE" id="PS50894">
    <property type="entry name" value="HPT"/>
    <property type="match status" value="1"/>
</dbReference>
<evidence type="ECO:0000256" key="5">
    <source>
        <dbReference type="ARBA" id="ARBA00022679"/>
    </source>
</evidence>